<organism evidence="3 4">
    <name type="scientific">Rhodoplanes serenus</name>
    <dbReference type="NCBI Taxonomy" id="200615"/>
    <lineage>
        <taxon>Bacteria</taxon>
        <taxon>Pseudomonadati</taxon>
        <taxon>Pseudomonadota</taxon>
        <taxon>Alphaproteobacteria</taxon>
        <taxon>Hyphomicrobiales</taxon>
        <taxon>Nitrobacteraceae</taxon>
        <taxon>Rhodoplanes</taxon>
    </lineage>
</organism>
<proteinExistence type="predicted"/>
<comment type="caution">
    <text evidence="3">The sequence shown here is derived from an EMBL/GenBank/DDBJ whole genome shotgun (WGS) entry which is preliminary data.</text>
</comment>
<evidence type="ECO:0000313" key="4">
    <source>
        <dbReference type="Proteomes" id="UP000438991"/>
    </source>
</evidence>
<dbReference type="RefSeq" id="WP_155481034.1">
    <property type="nucleotide sequence ID" value="NZ_WNKV01000018.1"/>
</dbReference>
<dbReference type="AlphaFoldDB" id="A0A9X5AV51"/>
<evidence type="ECO:0008006" key="5">
    <source>
        <dbReference type="Google" id="ProtNLM"/>
    </source>
</evidence>
<evidence type="ECO:0000256" key="1">
    <source>
        <dbReference type="SAM" id="MobiDB-lite"/>
    </source>
</evidence>
<keyword evidence="2" id="KW-1133">Transmembrane helix</keyword>
<keyword evidence="2" id="KW-0812">Transmembrane</keyword>
<evidence type="ECO:0000313" key="3">
    <source>
        <dbReference type="EMBL" id="MTW18618.1"/>
    </source>
</evidence>
<feature type="transmembrane region" description="Helical" evidence="2">
    <location>
        <begin position="105"/>
        <end position="124"/>
    </location>
</feature>
<name>A0A9X5AV51_9BRAD</name>
<dbReference type="Proteomes" id="UP000438991">
    <property type="component" value="Unassembled WGS sequence"/>
</dbReference>
<accession>A0A9X5AV51</accession>
<feature type="region of interest" description="Disordered" evidence="1">
    <location>
        <begin position="128"/>
        <end position="149"/>
    </location>
</feature>
<keyword evidence="2" id="KW-0472">Membrane</keyword>
<sequence length="182" mass="19323">MLDMTRRSPRPETASGLARGLGWFSIALGLAELVAPRAITRSLGLRGQEGLVQAYGVREIATGIGLLGTRQPAPWLWGRVGGDVLDLATLAAAGGSRRQREARGIAMAAVLGITVLDVLCAATLSGTPGRATSRGGMSTPRSYGYGGRRGFRDLPERMRGAARDARIPEDMRIPKLLRPYGN</sequence>
<reference evidence="3 4" key="1">
    <citation type="submission" date="2019-11" db="EMBL/GenBank/DDBJ databases">
        <title>Whole-genome sequence of Rhodoplanes serenus DSM 18633, type strain.</title>
        <authorList>
            <person name="Kyndt J.A."/>
            <person name="Meyer T.E."/>
        </authorList>
    </citation>
    <scope>NUCLEOTIDE SEQUENCE [LARGE SCALE GENOMIC DNA]</scope>
    <source>
        <strain evidence="3 4">DSM 18633</strain>
    </source>
</reference>
<gene>
    <name evidence="3" type="ORF">GJ689_20670</name>
</gene>
<evidence type="ECO:0000256" key="2">
    <source>
        <dbReference type="SAM" id="Phobius"/>
    </source>
</evidence>
<protein>
    <recommendedName>
        <fullName evidence="5">Cyclase dehydrase</fullName>
    </recommendedName>
</protein>
<dbReference type="EMBL" id="WNKV01000018">
    <property type="protein sequence ID" value="MTW18618.1"/>
    <property type="molecule type" value="Genomic_DNA"/>
</dbReference>